<evidence type="ECO:0000313" key="1">
    <source>
        <dbReference type="EMBL" id="EZA53567.1"/>
    </source>
</evidence>
<evidence type="ECO:0000313" key="2">
    <source>
        <dbReference type="Proteomes" id="UP000053097"/>
    </source>
</evidence>
<protein>
    <submittedName>
        <fullName evidence="1">Uncharacterized protein</fullName>
    </submittedName>
</protein>
<gene>
    <name evidence="1" type="ORF">X777_06999</name>
</gene>
<organism evidence="1 2">
    <name type="scientific">Ooceraea biroi</name>
    <name type="common">Clonal raider ant</name>
    <name type="synonym">Cerapachys biroi</name>
    <dbReference type="NCBI Taxonomy" id="2015173"/>
    <lineage>
        <taxon>Eukaryota</taxon>
        <taxon>Metazoa</taxon>
        <taxon>Ecdysozoa</taxon>
        <taxon>Arthropoda</taxon>
        <taxon>Hexapoda</taxon>
        <taxon>Insecta</taxon>
        <taxon>Pterygota</taxon>
        <taxon>Neoptera</taxon>
        <taxon>Endopterygota</taxon>
        <taxon>Hymenoptera</taxon>
        <taxon>Apocrita</taxon>
        <taxon>Aculeata</taxon>
        <taxon>Formicoidea</taxon>
        <taxon>Formicidae</taxon>
        <taxon>Dorylinae</taxon>
        <taxon>Ooceraea</taxon>
    </lineage>
</organism>
<sequence length="59" mass="6767">MLVNPKCKQISGLYHIELMLSTHCKCKKNLGHGTKYKKYDEMHELQGQDVSNCSIRAKS</sequence>
<proteinExistence type="predicted"/>
<dbReference type="EMBL" id="KK107282">
    <property type="protein sequence ID" value="EZA53567.1"/>
    <property type="molecule type" value="Genomic_DNA"/>
</dbReference>
<reference evidence="1 2" key="1">
    <citation type="journal article" date="2014" name="Curr. Biol.">
        <title>The genome of the clonal raider ant Cerapachys biroi.</title>
        <authorList>
            <person name="Oxley P.R."/>
            <person name="Ji L."/>
            <person name="Fetter-Pruneda I."/>
            <person name="McKenzie S.K."/>
            <person name="Li C."/>
            <person name="Hu H."/>
            <person name="Zhang G."/>
            <person name="Kronauer D.J."/>
        </authorList>
    </citation>
    <scope>NUCLEOTIDE SEQUENCE [LARGE SCALE GENOMIC DNA]</scope>
</reference>
<name>A0A026WBV5_OOCBI</name>
<dbReference type="Proteomes" id="UP000053097">
    <property type="component" value="Unassembled WGS sequence"/>
</dbReference>
<accession>A0A026WBV5</accession>
<dbReference type="AlphaFoldDB" id="A0A026WBV5"/>
<keyword evidence="2" id="KW-1185">Reference proteome</keyword>